<dbReference type="PANTHER" id="PTHR43142:SF3">
    <property type="entry name" value="PUTATIVE (AFU_ORTHOLOGUE AFUA_3G09070)-RELATED"/>
    <property type="match status" value="1"/>
</dbReference>
<feature type="chain" id="PRO_5041781131" description="Carboxylic ester hydrolase" evidence="3">
    <location>
        <begin position="19"/>
        <end position="684"/>
    </location>
</feature>
<dbReference type="SUPFAM" id="SSF53474">
    <property type="entry name" value="alpha/beta-Hydrolases"/>
    <property type="match status" value="1"/>
</dbReference>
<dbReference type="InterPro" id="IPR019819">
    <property type="entry name" value="Carboxylesterase_B_CS"/>
</dbReference>
<protein>
    <recommendedName>
        <fullName evidence="3">Carboxylic ester hydrolase</fullName>
        <ecNumber evidence="3">3.1.1.-</ecNumber>
    </recommendedName>
</protein>
<evidence type="ECO:0000313" key="6">
    <source>
        <dbReference type="Proteomes" id="UP001285354"/>
    </source>
</evidence>
<dbReference type="InterPro" id="IPR002018">
    <property type="entry name" value="CarbesteraseB"/>
</dbReference>
<evidence type="ECO:0000313" key="5">
    <source>
        <dbReference type="EMBL" id="KAK2629552.1"/>
    </source>
</evidence>
<dbReference type="InterPro" id="IPR029058">
    <property type="entry name" value="AB_hydrolase_fold"/>
</dbReference>
<gene>
    <name evidence="5" type="ORF">QTJ16_000372</name>
</gene>
<reference evidence="5" key="1">
    <citation type="submission" date="2023-06" db="EMBL/GenBank/DDBJ databases">
        <title>Draft genome of Marssonina rosae.</title>
        <authorList>
            <person name="Cheng Q."/>
        </authorList>
    </citation>
    <scope>NUCLEOTIDE SEQUENCE</scope>
    <source>
        <strain evidence="5">R4</strain>
    </source>
</reference>
<comment type="similarity">
    <text evidence="1 3">Belongs to the type-B carboxylesterase/lipase family.</text>
</comment>
<dbReference type="PROSITE" id="PS00941">
    <property type="entry name" value="CARBOXYLESTERASE_B_2"/>
    <property type="match status" value="1"/>
</dbReference>
<dbReference type="Pfam" id="PF00135">
    <property type="entry name" value="COesterase"/>
    <property type="match status" value="1"/>
</dbReference>
<evidence type="ECO:0000259" key="4">
    <source>
        <dbReference type="Pfam" id="PF00135"/>
    </source>
</evidence>
<organism evidence="5 6">
    <name type="scientific">Diplocarpon rosae</name>
    <dbReference type="NCBI Taxonomy" id="946125"/>
    <lineage>
        <taxon>Eukaryota</taxon>
        <taxon>Fungi</taxon>
        <taxon>Dikarya</taxon>
        <taxon>Ascomycota</taxon>
        <taxon>Pezizomycotina</taxon>
        <taxon>Leotiomycetes</taxon>
        <taxon>Helotiales</taxon>
        <taxon>Drepanopezizaceae</taxon>
        <taxon>Diplocarpon</taxon>
    </lineage>
</organism>
<dbReference type="Gene3D" id="3.40.50.1820">
    <property type="entry name" value="alpha/beta hydrolase"/>
    <property type="match status" value="1"/>
</dbReference>
<feature type="domain" description="Carboxylesterase type B" evidence="4">
    <location>
        <begin position="175"/>
        <end position="620"/>
    </location>
</feature>
<dbReference type="Proteomes" id="UP001285354">
    <property type="component" value="Unassembled WGS sequence"/>
</dbReference>
<keyword evidence="3" id="KW-0732">Signal</keyword>
<comment type="caution">
    <text evidence="5">The sequence shown here is derived from an EMBL/GenBank/DDBJ whole genome shotgun (WGS) entry which is preliminary data.</text>
</comment>
<dbReference type="InterPro" id="IPR019826">
    <property type="entry name" value="Carboxylesterase_B_AS"/>
</dbReference>
<accession>A0AAD9WFA6</accession>
<name>A0AAD9WFA6_9HELO</name>
<sequence length="684" mass="73426">MVSKNIIGLFAAVSLARAGTSPNDLGSDLIILIKNDALGPHSPSAGSGVIVITPRSEASAASACAALGEQLWSPELSNASIQVNLDYLAYQGKYSPDQEYWIAPSGSDRRTIDGKGEIAKNTTATFNSHARLPALCTQSAPYSNSTHDDTSLKWQVTVHSNGEYITGFRDRLSFRFLGIRYATQPQRFTYSTAYRGTENNASALSYGSACIQPGGVGTEDCLFLNIWTPLLPAHGEAPAKDLKPVMFWVHGGAFVTGSGNDPTFDGGNIAARGDVVMVTINYRLGTLGFLALDDEVTKGNYGLADAINALDWVRRNIQNFGGDPNRITIFGQSAGAAAVRAMLASPKAAGMFNAAIPQSNLGGGGSGTTYSHWLDIKTQMTMASNALLNQTDCASAASRVDCLRQAPAASLVSYSSPRFLTVDGTYLTTPYLVLNGSASKSLQKVHLMEGLMRDDGAAIISYVPTDNLTDSLAVTGFPTSLASSPLFPLPATANKTLDVFNVTARVGTDTLFRCIDQSSAYAAALNSVFAPNQYFYEFNRSYQPPGYNPNAPVCDAPVTASYPYGDPEQEYFKCHSGELYFVFGSLVFNDLPARDANDIPFSQFVLDAWTSFARTYNPNPDRAFLEARGFRGTINELDVAGEWMPVGDGRGLAMRELQWPSKQVGFRDVAQCAALGWPLDGYNP</sequence>
<proteinExistence type="inferred from homology"/>
<keyword evidence="2 3" id="KW-0378">Hydrolase</keyword>
<evidence type="ECO:0000256" key="2">
    <source>
        <dbReference type="ARBA" id="ARBA00022801"/>
    </source>
</evidence>
<keyword evidence="6" id="KW-1185">Reference proteome</keyword>
<dbReference type="EMBL" id="JAUBYV010000001">
    <property type="protein sequence ID" value="KAK2629552.1"/>
    <property type="molecule type" value="Genomic_DNA"/>
</dbReference>
<feature type="signal peptide" evidence="3">
    <location>
        <begin position="1"/>
        <end position="18"/>
    </location>
</feature>
<dbReference type="PROSITE" id="PS00122">
    <property type="entry name" value="CARBOXYLESTERASE_B_1"/>
    <property type="match status" value="1"/>
</dbReference>
<dbReference type="EC" id="3.1.1.-" evidence="3"/>
<dbReference type="PANTHER" id="PTHR43142">
    <property type="entry name" value="CARBOXYLIC ESTER HYDROLASE"/>
    <property type="match status" value="1"/>
</dbReference>
<evidence type="ECO:0000256" key="3">
    <source>
        <dbReference type="RuleBase" id="RU361235"/>
    </source>
</evidence>
<evidence type="ECO:0000256" key="1">
    <source>
        <dbReference type="ARBA" id="ARBA00005964"/>
    </source>
</evidence>
<dbReference type="GO" id="GO:0016787">
    <property type="term" value="F:hydrolase activity"/>
    <property type="evidence" value="ECO:0007669"/>
    <property type="project" value="UniProtKB-KW"/>
</dbReference>
<dbReference type="AlphaFoldDB" id="A0AAD9WFA6"/>